<evidence type="ECO:0000313" key="3">
    <source>
        <dbReference type="Proteomes" id="UP000053370"/>
    </source>
</evidence>
<feature type="chain" id="PRO_5005513911" description="3-keto-disaccharide hydrolase domain-containing protein" evidence="1">
    <location>
        <begin position="22"/>
        <end position="417"/>
    </location>
</feature>
<dbReference type="Proteomes" id="UP000053370">
    <property type="component" value="Unassembled WGS sequence"/>
</dbReference>
<protein>
    <recommendedName>
        <fullName evidence="4">3-keto-disaccharide hydrolase domain-containing protein</fullName>
    </recommendedName>
</protein>
<dbReference type="OrthoDB" id="9827237at2"/>
<keyword evidence="1" id="KW-0732">Signal</keyword>
<evidence type="ECO:0000313" key="2">
    <source>
        <dbReference type="EMBL" id="GAP39830.1"/>
    </source>
</evidence>
<dbReference type="AlphaFoldDB" id="A0A0K8PCF5"/>
<dbReference type="Gene3D" id="2.60.120.560">
    <property type="entry name" value="Exo-inulinase, domain 1"/>
    <property type="match status" value="1"/>
</dbReference>
<dbReference type="RefSeq" id="WP_062278592.1">
    <property type="nucleotide sequence ID" value="NZ_DF968180.1"/>
</dbReference>
<dbReference type="STRING" id="1678840.ATC1_12366"/>
<organism evidence="2">
    <name type="scientific">Flexilinea flocculi</name>
    <dbReference type="NCBI Taxonomy" id="1678840"/>
    <lineage>
        <taxon>Bacteria</taxon>
        <taxon>Bacillati</taxon>
        <taxon>Chloroflexota</taxon>
        <taxon>Anaerolineae</taxon>
        <taxon>Anaerolineales</taxon>
        <taxon>Anaerolineaceae</taxon>
        <taxon>Flexilinea</taxon>
    </lineage>
</organism>
<evidence type="ECO:0000256" key="1">
    <source>
        <dbReference type="SAM" id="SignalP"/>
    </source>
</evidence>
<keyword evidence="3" id="KW-1185">Reference proteome</keyword>
<dbReference type="EMBL" id="DF968180">
    <property type="protein sequence ID" value="GAP39830.1"/>
    <property type="molecule type" value="Genomic_DNA"/>
</dbReference>
<proteinExistence type="predicted"/>
<name>A0A0K8PCF5_9CHLR</name>
<sequence length="417" mass="46806">MKRTIFLFLLILTVLISPVSAQETAENLETDWRILFQSDFSDPNQTLWPTGSDVSDTTTIDRSISDSTYQWSIQSAGGQFSWLSFPAVERTAGYQIAFSVSIQLPSYTPYACAGLMLNKQEDSFYSFLLCNDSSYGLLQYHEGTWDQKIPFSPLQSYEQDQSSTIRVEISNGWADFYLNGLLLDTYPMNDQNGINGIIVQPLTSDVTAISFRDIRLEEAPAKAQETVFADNVPDSISRILKMLKNKDRIDDIAGSFSSFPDQELSLAQMGYSEKMDLGISGQDYLLQSDISWKSAYEKPDFTNSGCGFIFRNENEYTFQRVYLSLDGNIYLSAFRNGTEIPIMTYNYGTWSLQGEGTLTLVADQAKISILYNENLLGTIHNASWMADGSTGLVVQSGTNFDFGTSCTFKNNQMYVLN</sequence>
<feature type="signal peptide" evidence="1">
    <location>
        <begin position="1"/>
        <end position="21"/>
    </location>
</feature>
<evidence type="ECO:0008006" key="4">
    <source>
        <dbReference type="Google" id="ProtNLM"/>
    </source>
</evidence>
<accession>A0A0K8PCF5</accession>
<gene>
    <name evidence="2" type="ORF">ATC1_12366</name>
</gene>
<reference evidence="2" key="1">
    <citation type="journal article" date="2015" name="Genome Announc.">
        <title>Draft Genome Sequence of Anaerolineae Strain TC1, a Novel Isolate from a Methanogenic Wastewater Treatment System.</title>
        <authorList>
            <person name="Matsuura N."/>
            <person name="Tourlousse D.M."/>
            <person name="Sun L."/>
            <person name="Toyonaga M."/>
            <person name="Kuroda K."/>
            <person name="Ohashi A."/>
            <person name="Cruz R."/>
            <person name="Yamaguchi T."/>
            <person name="Sekiguchi Y."/>
        </authorList>
    </citation>
    <scope>NUCLEOTIDE SEQUENCE [LARGE SCALE GENOMIC DNA]</scope>
    <source>
        <strain evidence="2">TC1</strain>
    </source>
</reference>